<gene>
    <name evidence="6" type="ORF">ACFPYN_04885</name>
</gene>
<keyword evidence="2" id="KW-0479">Metal-binding</keyword>
<comment type="caution">
    <text evidence="6">The sequence shown here is derived from an EMBL/GenBank/DDBJ whole genome shotgun (WGS) entry which is preliminary data.</text>
</comment>
<accession>A0ABW1L4C1</accession>
<dbReference type="InterPro" id="IPR038718">
    <property type="entry name" value="SNF2-like_sf"/>
</dbReference>
<evidence type="ECO:0000259" key="4">
    <source>
        <dbReference type="PROSITE" id="PS51192"/>
    </source>
</evidence>
<dbReference type="Pfam" id="PF00176">
    <property type="entry name" value="SNF2-rel_dom"/>
    <property type="match status" value="1"/>
</dbReference>
<dbReference type="InterPro" id="IPR027417">
    <property type="entry name" value="P-loop_NTPase"/>
</dbReference>
<dbReference type="SUPFAM" id="SSF52540">
    <property type="entry name" value="P-loop containing nucleoside triphosphate hydrolases"/>
    <property type="match status" value="2"/>
</dbReference>
<dbReference type="InterPro" id="IPR000330">
    <property type="entry name" value="SNF2_N"/>
</dbReference>
<protein>
    <submittedName>
        <fullName evidence="6">SNF2 helicase associated domain-containing protein</fullName>
    </submittedName>
</protein>
<feature type="domain" description="Helicase ATP-binding" evidence="4">
    <location>
        <begin position="613"/>
        <end position="776"/>
    </location>
</feature>
<dbReference type="PANTHER" id="PTHR10799">
    <property type="entry name" value="SNF2/RAD54 HELICASE FAMILY"/>
    <property type="match status" value="1"/>
</dbReference>
<dbReference type="InterPro" id="IPR049730">
    <property type="entry name" value="SNF2/RAD54-like_C"/>
</dbReference>
<dbReference type="Gene3D" id="3.40.50.300">
    <property type="entry name" value="P-loop containing nucleotide triphosphate hydrolases"/>
    <property type="match status" value="1"/>
</dbReference>
<organism evidence="6 7">
    <name type="scientific">Paenisporosarcina macmurdoensis</name>
    <dbReference type="NCBI Taxonomy" id="212659"/>
    <lineage>
        <taxon>Bacteria</taxon>
        <taxon>Bacillati</taxon>
        <taxon>Bacillota</taxon>
        <taxon>Bacilli</taxon>
        <taxon>Bacillales</taxon>
        <taxon>Caryophanaceae</taxon>
        <taxon>Paenisporosarcina</taxon>
    </lineage>
</organism>
<dbReference type="InterPro" id="IPR001650">
    <property type="entry name" value="Helicase_C-like"/>
</dbReference>
<dbReference type="Pfam" id="PF08455">
    <property type="entry name" value="SNF2_assoc"/>
    <property type="match status" value="1"/>
</dbReference>
<keyword evidence="2" id="KW-0862">Zinc</keyword>
<evidence type="ECO:0000259" key="3">
    <source>
        <dbReference type="PROSITE" id="PS50966"/>
    </source>
</evidence>
<dbReference type="InterPro" id="IPR014001">
    <property type="entry name" value="Helicase_ATP-bd"/>
</dbReference>
<dbReference type="SMART" id="SM00487">
    <property type="entry name" value="DEXDc"/>
    <property type="match status" value="1"/>
</dbReference>
<feature type="domain" description="SWIM-type" evidence="3">
    <location>
        <begin position="54"/>
        <end position="93"/>
    </location>
</feature>
<keyword evidence="1" id="KW-0378">Hydrolase</keyword>
<dbReference type="SMART" id="SM00490">
    <property type="entry name" value="HELICc"/>
    <property type="match status" value="1"/>
</dbReference>
<evidence type="ECO:0000256" key="2">
    <source>
        <dbReference type="PROSITE-ProRule" id="PRU00325"/>
    </source>
</evidence>
<keyword evidence="7" id="KW-1185">Reference proteome</keyword>
<dbReference type="PROSITE" id="PS51192">
    <property type="entry name" value="HELICASE_ATP_BIND_1"/>
    <property type="match status" value="1"/>
</dbReference>
<keyword evidence="2" id="KW-0863">Zinc-finger</keyword>
<dbReference type="Pfam" id="PF00271">
    <property type="entry name" value="Helicase_C"/>
    <property type="match status" value="1"/>
</dbReference>
<evidence type="ECO:0000313" key="7">
    <source>
        <dbReference type="Proteomes" id="UP001596170"/>
    </source>
</evidence>
<dbReference type="Gene3D" id="3.40.50.10810">
    <property type="entry name" value="Tandem AAA-ATPase domain"/>
    <property type="match status" value="1"/>
</dbReference>
<dbReference type="Proteomes" id="UP001596170">
    <property type="component" value="Unassembled WGS sequence"/>
</dbReference>
<name>A0ABW1L4C1_9BACL</name>
<dbReference type="PROSITE" id="PS50966">
    <property type="entry name" value="ZF_SWIM"/>
    <property type="match status" value="1"/>
</dbReference>
<dbReference type="CDD" id="cd18793">
    <property type="entry name" value="SF2_C_SNF"/>
    <property type="match status" value="1"/>
</dbReference>
<proteinExistence type="predicted"/>
<evidence type="ECO:0000313" key="6">
    <source>
        <dbReference type="EMBL" id="MFC6038789.1"/>
    </source>
</evidence>
<dbReference type="EMBL" id="JBHSRI010000003">
    <property type="protein sequence ID" value="MFC6038789.1"/>
    <property type="molecule type" value="Genomic_DNA"/>
</dbReference>
<dbReference type="PROSITE" id="PS51194">
    <property type="entry name" value="HELICASE_CTER"/>
    <property type="match status" value="1"/>
</dbReference>
<dbReference type="InterPro" id="IPR013663">
    <property type="entry name" value="Helicase_SWF/SNF/SWI_bac"/>
</dbReference>
<feature type="domain" description="Helicase C-terminal" evidence="5">
    <location>
        <begin position="886"/>
        <end position="1043"/>
    </location>
</feature>
<evidence type="ECO:0000256" key="1">
    <source>
        <dbReference type="ARBA" id="ARBA00022801"/>
    </source>
</evidence>
<reference evidence="7" key="1">
    <citation type="journal article" date="2019" name="Int. J. Syst. Evol. Microbiol.">
        <title>The Global Catalogue of Microorganisms (GCM) 10K type strain sequencing project: providing services to taxonomists for standard genome sequencing and annotation.</title>
        <authorList>
            <consortium name="The Broad Institute Genomics Platform"/>
            <consortium name="The Broad Institute Genome Sequencing Center for Infectious Disease"/>
            <person name="Wu L."/>
            <person name="Ma J."/>
        </authorList>
    </citation>
    <scope>NUCLEOTIDE SEQUENCE [LARGE SCALE GENOMIC DNA]</scope>
    <source>
        <strain evidence="7">CCUG 54527</strain>
    </source>
</reference>
<evidence type="ECO:0000259" key="5">
    <source>
        <dbReference type="PROSITE" id="PS51194"/>
    </source>
</evidence>
<sequence length="1053" mass="120367">MNFSLNESKIKRLCGMAAYKKGKVINQAGKILLEPDEEDDLSIKAVVEGGRDKFQISVRQTQDGKILASCSCPPVGFVTTYCHHIAGVLLAIDENQQRENPMTAKMLDLFTQQAPRPRGKRLHFDKRQVLLVEFSCSPVFLGKAGYVLGITIKAGTERLDRIVNVKEFLKKVEQGNSYECAPDFFYSPEIYSFDKETEEVIVFLMKSQRIAEGLEFAKDTLVISASDWEQLLPLLLKVPLVKVIHAGTTVEGLHLEKQLPLSFRFDQARSGGYQLDVDGLDEILVLKAYEMAFSRGAFIQMSTEDINRLGDLKELMEGSGKKLIISSTQMDHFMETVIPGLKRLGIVHIANSITERLVETPFRAKLFLDRLKHRLVAGVEFHYGHLVINPCEETEDEFRHYPGVRRQRNKEQEIMKLMQGSSFNQTDGGFYMHDEEAEYHFLFHVVPDLEKLLQIYATTAVKLRVQKAYAGPKIKVENKERTDWLEFRFDLQGIPESEIKKLLKSLEEKSKYYRIPSGTLMSLETKEFLALNDFLRDLGITSENFDEEKIRVPLIQGMQLVETLEDGQLVDPGKTFAKLMKNLHTPENLVSEVPESLESVLRDYQKVGFSWFKLLAKYKFGGILADDMGLGKTVQSIAFIMSVLPDIRARKLPVLIVAPSSLLYNWMNELKKFAPEIQAGIIDGNKERRTFLLKESTGLDVIITSYPVLRMDRALYRDKHFHTLFLDEAQAFKNPVTQTAKAVKVIQAKYRFALTGTPIENSLDELWSIFSVVFPELLPNRRLYSEMRREAIAKRVRPFILRRLKKEVLKELPDKVEIIQMSELQTEQKKLYAAYLAELKQDALKHLNKDSFQKNRIKILAGLTRLRQLCCHPALFVEGYEGGSAKFDQLMEIVEECRISGRRVLVFSQFTKMLGIIAQRLSENGQPYFYLDGKTPPRERVELCNRFNEGEGDLFLISLKAGGTGLNLTGADTVILYDLWWNPAVEQQAADRAHRMGQENEVQVIRLVAKGTIEEKITQLQMKKQNLIDEVIHSGEEPLKAMTEEDIREILRV</sequence>
<dbReference type="RefSeq" id="WP_377732884.1">
    <property type="nucleotide sequence ID" value="NZ_JBHSRI010000003.1"/>
</dbReference>
<dbReference type="InterPro" id="IPR007527">
    <property type="entry name" value="Znf_SWIM"/>
</dbReference>